<dbReference type="Pfam" id="PF13458">
    <property type="entry name" value="Peripla_BP_6"/>
    <property type="match status" value="1"/>
</dbReference>
<evidence type="ECO:0000259" key="3">
    <source>
        <dbReference type="Pfam" id="PF13458"/>
    </source>
</evidence>
<evidence type="ECO:0000256" key="1">
    <source>
        <dbReference type="ARBA" id="ARBA00010062"/>
    </source>
</evidence>
<dbReference type="InterPro" id="IPR028082">
    <property type="entry name" value="Peripla_BP_I"/>
</dbReference>
<dbReference type="Gene3D" id="3.40.50.2300">
    <property type="match status" value="2"/>
</dbReference>
<dbReference type="InterPro" id="IPR051010">
    <property type="entry name" value="BCAA_transport"/>
</dbReference>
<protein>
    <recommendedName>
        <fullName evidence="3">Leucine-binding protein domain-containing protein</fullName>
    </recommendedName>
</protein>
<gene>
    <name evidence="4" type="ORF">LMG28140_01234</name>
</gene>
<comment type="similarity">
    <text evidence="1">Belongs to the leucine-binding protein family.</text>
</comment>
<organism evidence="4 5">
    <name type="scientific">Paraburkholderia metrosideri</name>
    <dbReference type="NCBI Taxonomy" id="580937"/>
    <lineage>
        <taxon>Bacteria</taxon>
        <taxon>Pseudomonadati</taxon>
        <taxon>Pseudomonadota</taxon>
        <taxon>Betaproteobacteria</taxon>
        <taxon>Burkholderiales</taxon>
        <taxon>Burkholderiaceae</taxon>
        <taxon>Paraburkholderia</taxon>
    </lineage>
</organism>
<evidence type="ECO:0000313" key="4">
    <source>
        <dbReference type="EMBL" id="CAD6521328.1"/>
    </source>
</evidence>
<name>A0ABM8NF27_9BURK</name>
<dbReference type="Proteomes" id="UP000598032">
    <property type="component" value="Unassembled WGS sequence"/>
</dbReference>
<sequence length="486" mass="51327">MRYGKRTALRAGSAAKYGNGQGGLLIPCGSSYDPRFYDSGGAVTMAKWQRAAVAALAAISMAATACAGAATTTPGAAPSAAAPGKPGAKPMGAPIQLALIEGMSGPFANAGAAVERNLRFGVEQVNAQGGVKLADGAHPFELVVLDSKGSTEEALMQLRAAADRQIGYIMQGNSSAVAAALIGAIDKQNSREPGNRELFLNYSADDPALTNANCSFWHFRFDAHAGMRMDALVDVIQRDQSVKKVYLLNQDYSFGHDVSSLARSTLAAKRPDISVVGDEFHPIGRVKDFAPYIAKIRASGADAVITGNWGNDLTLLVKAAREQGLDTKFYTFYGNSLGAPAALGDAGVGHVIAVADWHPNAGGAASDAWYASFRTRFPAAQDDYPVLRMPLMIETLAAAMNRAGSADPTAVAHALEGIRFDNGFHASWMRADDHQLIQPLYVMQMDKAGTSGVHFDNEGSGYGFRTVLALPAERTVLPTVCKMQRP</sequence>
<comment type="caution">
    <text evidence="4">The sequence shown here is derived from an EMBL/GenBank/DDBJ whole genome shotgun (WGS) entry which is preliminary data.</text>
</comment>
<proteinExistence type="inferred from homology"/>
<accession>A0ABM8NF27</accession>
<keyword evidence="5" id="KW-1185">Reference proteome</keyword>
<dbReference type="SUPFAM" id="SSF53822">
    <property type="entry name" value="Periplasmic binding protein-like I"/>
    <property type="match status" value="1"/>
</dbReference>
<dbReference type="CDD" id="cd06329">
    <property type="entry name" value="PBP1_SBP-like"/>
    <property type="match status" value="1"/>
</dbReference>
<feature type="domain" description="Leucine-binding protein" evidence="3">
    <location>
        <begin position="94"/>
        <end position="449"/>
    </location>
</feature>
<evidence type="ECO:0000313" key="5">
    <source>
        <dbReference type="Proteomes" id="UP000598032"/>
    </source>
</evidence>
<dbReference type="EMBL" id="CAJHCP010000003">
    <property type="protein sequence ID" value="CAD6521328.1"/>
    <property type="molecule type" value="Genomic_DNA"/>
</dbReference>
<dbReference type="InterPro" id="IPR028081">
    <property type="entry name" value="Leu-bd"/>
</dbReference>
<keyword evidence="2" id="KW-0732">Signal</keyword>
<dbReference type="PANTHER" id="PTHR30483">
    <property type="entry name" value="LEUCINE-SPECIFIC-BINDING PROTEIN"/>
    <property type="match status" value="1"/>
</dbReference>
<evidence type="ECO:0000256" key="2">
    <source>
        <dbReference type="ARBA" id="ARBA00022729"/>
    </source>
</evidence>
<reference evidence="4 5" key="1">
    <citation type="submission" date="2020-10" db="EMBL/GenBank/DDBJ databases">
        <authorList>
            <person name="Peeters C."/>
        </authorList>
    </citation>
    <scope>NUCLEOTIDE SEQUENCE [LARGE SCALE GENOMIC DNA]</scope>
    <source>
        <strain evidence="4 5">LMG 28140</strain>
    </source>
</reference>